<dbReference type="Pfam" id="PF05368">
    <property type="entry name" value="NmrA"/>
    <property type="match status" value="1"/>
</dbReference>
<dbReference type="PANTHER" id="PTHR43162">
    <property type="match status" value="1"/>
</dbReference>
<comment type="caution">
    <text evidence="2">The sequence shown here is derived from an EMBL/GenBank/DDBJ whole genome shotgun (WGS) entry which is preliminary data.</text>
</comment>
<accession>A0A9N8EG56</accession>
<dbReference type="Gene3D" id="3.40.50.720">
    <property type="entry name" value="NAD(P)-binding Rossmann-like Domain"/>
    <property type="match status" value="1"/>
</dbReference>
<evidence type="ECO:0000313" key="3">
    <source>
        <dbReference type="Proteomes" id="UP001153069"/>
    </source>
</evidence>
<dbReference type="Gene3D" id="3.90.25.10">
    <property type="entry name" value="UDP-galactose 4-epimerase, domain 1"/>
    <property type="match status" value="1"/>
</dbReference>
<dbReference type="AlphaFoldDB" id="A0A9N8EG56"/>
<dbReference type="InterPro" id="IPR008030">
    <property type="entry name" value="NmrA-like"/>
</dbReference>
<evidence type="ECO:0000259" key="1">
    <source>
        <dbReference type="Pfam" id="PF05368"/>
    </source>
</evidence>
<dbReference type="SUPFAM" id="SSF51735">
    <property type="entry name" value="NAD(P)-binding Rossmann-fold domains"/>
    <property type="match status" value="1"/>
</dbReference>
<dbReference type="Proteomes" id="UP001153069">
    <property type="component" value="Unassembled WGS sequence"/>
</dbReference>
<keyword evidence="3" id="KW-1185">Reference proteome</keyword>
<name>A0A9N8EG56_9STRA</name>
<dbReference type="PROSITE" id="PS51257">
    <property type="entry name" value="PROKAR_LIPOPROTEIN"/>
    <property type="match status" value="1"/>
</dbReference>
<gene>
    <name evidence="2" type="ORF">SEMRO_1031_G233400.1</name>
</gene>
<dbReference type="InterPro" id="IPR036291">
    <property type="entry name" value="NAD(P)-bd_dom_sf"/>
</dbReference>
<protein>
    <submittedName>
        <fullName evidence="2">NmrA family</fullName>
    </submittedName>
</protein>
<proteinExistence type="predicted"/>
<dbReference type="InterPro" id="IPR051604">
    <property type="entry name" value="Ergot_Alk_Oxidoreductase"/>
</dbReference>
<sequence length="309" mass="33607">MVKIAVITGSSASGLACMQRLLVSNSGISLVRGCFRRQGIAATRPSSLPLRNATSKYESVAHIDAADVDSLRRALQGMDRALLVTPLDYKAGVQQDAQKSINMIQAAHEVGVQRIVHVGSWTVKAPTQLPILSSRFAPTEDYLREEIGDKMEWTVLRGGYFMPNFAHVHGEAIQAKGQLLPLPDCQIPPVDVDDIGHAAAALLEKDDDNFSQYHQAFVECCGPELLSHSAIATELGAGLDTPITYPTADAPPLQEWTSENPILSELYHYMAEGEGNHIPYDPDPVFAKILGRPLTTLGQWAAENKHSFA</sequence>
<reference evidence="2" key="1">
    <citation type="submission" date="2020-06" db="EMBL/GenBank/DDBJ databases">
        <authorList>
            <consortium name="Plant Systems Biology data submission"/>
        </authorList>
    </citation>
    <scope>NUCLEOTIDE SEQUENCE</scope>
    <source>
        <strain evidence="2">D6</strain>
    </source>
</reference>
<dbReference type="EMBL" id="CAICTM010001029">
    <property type="protein sequence ID" value="CAB9519609.1"/>
    <property type="molecule type" value="Genomic_DNA"/>
</dbReference>
<evidence type="ECO:0000313" key="2">
    <source>
        <dbReference type="EMBL" id="CAB9519609.1"/>
    </source>
</evidence>
<organism evidence="2 3">
    <name type="scientific">Seminavis robusta</name>
    <dbReference type="NCBI Taxonomy" id="568900"/>
    <lineage>
        <taxon>Eukaryota</taxon>
        <taxon>Sar</taxon>
        <taxon>Stramenopiles</taxon>
        <taxon>Ochrophyta</taxon>
        <taxon>Bacillariophyta</taxon>
        <taxon>Bacillariophyceae</taxon>
        <taxon>Bacillariophycidae</taxon>
        <taxon>Naviculales</taxon>
        <taxon>Naviculaceae</taxon>
        <taxon>Seminavis</taxon>
    </lineage>
</organism>
<dbReference type="PANTHER" id="PTHR43162:SF1">
    <property type="entry name" value="PRESTALK A DIFFERENTIATION PROTEIN A"/>
    <property type="match status" value="1"/>
</dbReference>
<dbReference type="OrthoDB" id="10254221at2759"/>
<feature type="domain" description="NmrA-like" evidence="1">
    <location>
        <begin position="60"/>
        <end position="245"/>
    </location>
</feature>